<protein>
    <submittedName>
        <fullName evidence="1">Uncharacterized protein</fullName>
    </submittedName>
</protein>
<reference evidence="1" key="1">
    <citation type="journal article" date="2019" name="Sci. Rep.">
        <title>Draft genome of Tanacetum cinerariifolium, the natural source of mosquito coil.</title>
        <authorList>
            <person name="Yamashiro T."/>
            <person name="Shiraishi A."/>
            <person name="Satake H."/>
            <person name="Nakayama K."/>
        </authorList>
    </citation>
    <scope>NUCLEOTIDE SEQUENCE</scope>
</reference>
<accession>A0A699WYK1</accession>
<proteinExistence type="predicted"/>
<comment type="caution">
    <text evidence="1">The sequence shown here is derived from an EMBL/GenBank/DDBJ whole genome shotgun (WGS) entry which is preliminary data.</text>
</comment>
<feature type="non-terminal residue" evidence="1">
    <location>
        <position position="1"/>
    </location>
</feature>
<sequence length="67" mass="7352">RQPGTEGSGKGTGRILKVPDESTVIYATSSEGTATKSGVPDEKKVQLKKRLFFSEDLNKRVNTRKKT</sequence>
<evidence type="ECO:0000313" key="1">
    <source>
        <dbReference type="EMBL" id="GFD51883.1"/>
    </source>
</evidence>
<dbReference type="EMBL" id="BKCJ011775566">
    <property type="protein sequence ID" value="GFD51883.1"/>
    <property type="molecule type" value="Genomic_DNA"/>
</dbReference>
<name>A0A699WYK1_TANCI</name>
<organism evidence="1">
    <name type="scientific">Tanacetum cinerariifolium</name>
    <name type="common">Dalmatian daisy</name>
    <name type="synonym">Chrysanthemum cinerariifolium</name>
    <dbReference type="NCBI Taxonomy" id="118510"/>
    <lineage>
        <taxon>Eukaryota</taxon>
        <taxon>Viridiplantae</taxon>
        <taxon>Streptophyta</taxon>
        <taxon>Embryophyta</taxon>
        <taxon>Tracheophyta</taxon>
        <taxon>Spermatophyta</taxon>
        <taxon>Magnoliopsida</taxon>
        <taxon>eudicotyledons</taxon>
        <taxon>Gunneridae</taxon>
        <taxon>Pentapetalae</taxon>
        <taxon>asterids</taxon>
        <taxon>campanulids</taxon>
        <taxon>Asterales</taxon>
        <taxon>Asteraceae</taxon>
        <taxon>Asteroideae</taxon>
        <taxon>Anthemideae</taxon>
        <taxon>Anthemidinae</taxon>
        <taxon>Tanacetum</taxon>
    </lineage>
</organism>
<gene>
    <name evidence="1" type="ORF">Tci_923852</name>
</gene>
<dbReference type="AlphaFoldDB" id="A0A699WYK1"/>